<dbReference type="Gene3D" id="3.10.620.30">
    <property type="match status" value="1"/>
</dbReference>
<proteinExistence type="predicted"/>
<evidence type="ECO:0000256" key="1">
    <source>
        <dbReference type="SAM" id="MobiDB-lite"/>
    </source>
</evidence>
<dbReference type="AlphaFoldDB" id="A0A7G8T927"/>
<dbReference type="EMBL" id="CP060286">
    <property type="protein sequence ID" value="QNK40118.1"/>
    <property type="molecule type" value="Genomic_DNA"/>
</dbReference>
<dbReference type="Proteomes" id="UP000515909">
    <property type="component" value="Chromosome"/>
</dbReference>
<gene>
    <name evidence="4" type="ORF">HCR03_15695</name>
</gene>
<protein>
    <recommendedName>
        <fullName evidence="3">Transglutaminase-like domain-containing protein</fullName>
    </recommendedName>
</protein>
<dbReference type="RefSeq" id="WP_187035294.1">
    <property type="nucleotide sequence ID" value="NZ_CP060286.1"/>
</dbReference>
<evidence type="ECO:0000256" key="2">
    <source>
        <dbReference type="SAM" id="SignalP"/>
    </source>
</evidence>
<feature type="domain" description="Transglutaminase-like" evidence="3">
    <location>
        <begin position="278"/>
        <end position="334"/>
    </location>
</feature>
<dbReference type="InterPro" id="IPR002931">
    <property type="entry name" value="Transglutaminase-like"/>
</dbReference>
<evidence type="ECO:0000313" key="5">
    <source>
        <dbReference type="Proteomes" id="UP000515909"/>
    </source>
</evidence>
<dbReference type="KEGG" id="cfem:HCR03_15695"/>
<reference evidence="4 5" key="1">
    <citation type="submission" date="2020-08" db="EMBL/GenBank/DDBJ databases">
        <title>The isolate Caproiciproducens sp. 7D4C2 produces n-caproate at mildly acidic conditions from hexoses: genome and rBOX comparison with related strains and chain-elongating bacteria.</title>
        <authorList>
            <person name="Esquivel-Elizondo S."/>
            <person name="Bagci C."/>
            <person name="Temovska M."/>
            <person name="Jeon B.S."/>
            <person name="Bessarab I."/>
            <person name="Williams R.B.H."/>
            <person name="Huson D.H."/>
            <person name="Angenent L.T."/>
        </authorList>
    </citation>
    <scope>NUCLEOTIDE SEQUENCE [LARGE SCALE GENOMIC DNA]</scope>
    <source>
        <strain evidence="4 5">7D4C2</strain>
    </source>
</reference>
<dbReference type="Pfam" id="PF01841">
    <property type="entry name" value="Transglut_core"/>
    <property type="match status" value="1"/>
</dbReference>
<dbReference type="InterPro" id="IPR038765">
    <property type="entry name" value="Papain-like_cys_pep_sf"/>
</dbReference>
<keyword evidence="2" id="KW-0732">Signal</keyword>
<feature type="compositionally biased region" description="Polar residues" evidence="1">
    <location>
        <begin position="90"/>
        <end position="106"/>
    </location>
</feature>
<feature type="chain" id="PRO_5039004487" description="Transglutaminase-like domain-containing protein" evidence="2">
    <location>
        <begin position="28"/>
        <end position="487"/>
    </location>
</feature>
<feature type="signal peptide" evidence="2">
    <location>
        <begin position="1"/>
        <end position="27"/>
    </location>
</feature>
<name>A0A7G8T927_9FIRM</name>
<dbReference type="SUPFAM" id="SSF54001">
    <property type="entry name" value="Cysteine proteinases"/>
    <property type="match status" value="1"/>
</dbReference>
<feature type="compositionally biased region" description="Low complexity" evidence="1">
    <location>
        <begin position="34"/>
        <end position="52"/>
    </location>
</feature>
<organism evidence="4 5">
    <name type="scientific">Caproicibacter fermentans</name>
    <dbReference type="NCBI Taxonomy" id="2576756"/>
    <lineage>
        <taxon>Bacteria</taxon>
        <taxon>Bacillati</taxon>
        <taxon>Bacillota</taxon>
        <taxon>Clostridia</taxon>
        <taxon>Eubacteriales</taxon>
        <taxon>Acutalibacteraceae</taxon>
        <taxon>Caproicibacter</taxon>
    </lineage>
</organism>
<evidence type="ECO:0000313" key="4">
    <source>
        <dbReference type="EMBL" id="QNK40118.1"/>
    </source>
</evidence>
<sequence length="487" mass="52399">MKLGRFDRKLTAALLAFALSIQLSGCAGSNLLSAADSSSSPAPLSSAASFDSQQEKPKLPAVSSSVSKPSSSVSSAVQSSAPRKAKSESEVQTPQKVPESKASQTVKRLSIQNAASNGFTAVSQSGGYQALKTESERTLYKLIENSVYQVAVSKTYQNYAPTGQISIPGKLTEAEIRLTTTAYLDDHPQVFWVANAYSYGYRNDQTILQLYSELTQSECSAAVLAFNGKVQSILQSMPSGLGEFDREEYLFDYITKACSYDDSAVTNKNWKSYTAYGALIDGKAVCEGYSRAMLLLGGYAGLSGVLIRGTGEGVAHMWNGFKIDGNWYHVDLTWCDNTNTVYNYFNIDDKTLKLTHVIAPVASSLTEAQICSANAVYNMTLPVCGSTQDNYFRKKGIVISTLDGSEDDAVVSSVAAQMKQKKTTIAFLVTAAGYDATIKGLTTAKPYKMAAYLQEAASAAGVTLNLKNVSYVTDQADLGLNVFVSYR</sequence>
<dbReference type="SMART" id="SM00460">
    <property type="entry name" value="TGc"/>
    <property type="match status" value="1"/>
</dbReference>
<accession>A0A7G8T927</accession>
<evidence type="ECO:0000259" key="3">
    <source>
        <dbReference type="SMART" id="SM00460"/>
    </source>
</evidence>
<feature type="compositionally biased region" description="Low complexity" evidence="1">
    <location>
        <begin position="59"/>
        <end position="82"/>
    </location>
</feature>
<feature type="region of interest" description="Disordered" evidence="1">
    <location>
        <begin position="34"/>
        <end position="106"/>
    </location>
</feature>